<feature type="compositionally biased region" description="Polar residues" evidence="1">
    <location>
        <begin position="11"/>
        <end position="32"/>
    </location>
</feature>
<feature type="region of interest" description="Disordered" evidence="1">
    <location>
        <begin position="1"/>
        <end position="41"/>
    </location>
</feature>
<dbReference type="EMBL" id="JAGSXJ010000015">
    <property type="protein sequence ID" value="KAH6685239.1"/>
    <property type="molecule type" value="Genomic_DNA"/>
</dbReference>
<organism evidence="3 4">
    <name type="scientific">Plectosphaerella plurivora</name>
    <dbReference type="NCBI Taxonomy" id="936078"/>
    <lineage>
        <taxon>Eukaryota</taxon>
        <taxon>Fungi</taxon>
        <taxon>Dikarya</taxon>
        <taxon>Ascomycota</taxon>
        <taxon>Pezizomycotina</taxon>
        <taxon>Sordariomycetes</taxon>
        <taxon>Hypocreomycetidae</taxon>
        <taxon>Glomerellales</taxon>
        <taxon>Plectosphaerellaceae</taxon>
        <taxon>Plectosphaerella</taxon>
    </lineage>
</organism>
<feature type="compositionally biased region" description="Low complexity" evidence="1">
    <location>
        <begin position="317"/>
        <end position="337"/>
    </location>
</feature>
<feature type="compositionally biased region" description="Low complexity" evidence="1">
    <location>
        <begin position="284"/>
        <end position="296"/>
    </location>
</feature>
<proteinExistence type="predicted"/>
<evidence type="ECO:0000313" key="3">
    <source>
        <dbReference type="EMBL" id="KAH6685239.1"/>
    </source>
</evidence>
<accession>A0A9P8VA04</accession>
<keyword evidence="4" id="KW-1185">Reference proteome</keyword>
<feature type="compositionally biased region" description="Basic residues" evidence="1">
    <location>
        <begin position="1"/>
        <end position="10"/>
    </location>
</feature>
<gene>
    <name evidence="3" type="ORF">F5X68DRAFT_209737</name>
</gene>
<dbReference type="AlphaFoldDB" id="A0A9P8VA04"/>
<feature type="region of interest" description="Disordered" evidence="1">
    <location>
        <begin position="310"/>
        <end position="344"/>
    </location>
</feature>
<evidence type="ECO:0000313" key="4">
    <source>
        <dbReference type="Proteomes" id="UP000770015"/>
    </source>
</evidence>
<dbReference type="Proteomes" id="UP000770015">
    <property type="component" value="Unassembled WGS sequence"/>
</dbReference>
<dbReference type="OrthoDB" id="2392550at2759"/>
<feature type="compositionally biased region" description="Low complexity" evidence="1">
    <location>
        <begin position="241"/>
        <end position="265"/>
    </location>
</feature>
<evidence type="ECO:0000259" key="2">
    <source>
        <dbReference type="Pfam" id="PF10444"/>
    </source>
</evidence>
<feature type="region of interest" description="Disordered" evidence="1">
    <location>
        <begin position="198"/>
        <end position="296"/>
    </location>
</feature>
<comment type="caution">
    <text evidence="3">The sequence shown here is derived from an EMBL/GenBank/DDBJ whole genome shotgun (WGS) entry which is preliminary data.</text>
</comment>
<feature type="region of interest" description="Disordered" evidence="1">
    <location>
        <begin position="106"/>
        <end position="184"/>
    </location>
</feature>
<feature type="compositionally biased region" description="Basic and acidic residues" evidence="1">
    <location>
        <begin position="146"/>
        <end position="157"/>
    </location>
</feature>
<dbReference type="InterPro" id="IPR018851">
    <property type="entry name" value="Borealin_N"/>
</dbReference>
<dbReference type="Pfam" id="PF10444">
    <property type="entry name" value="Nbl1_Borealin_N"/>
    <property type="match status" value="1"/>
</dbReference>
<evidence type="ECO:0000256" key="1">
    <source>
        <dbReference type="SAM" id="MobiDB-lite"/>
    </source>
</evidence>
<feature type="domain" description="Borealin N-terminal" evidence="2">
    <location>
        <begin position="45"/>
        <end position="101"/>
    </location>
</feature>
<feature type="compositionally biased region" description="Low complexity" evidence="1">
    <location>
        <begin position="131"/>
        <end position="140"/>
    </location>
</feature>
<reference evidence="3" key="1">
    <citation type="journal article" date="2021" name="Nat. Commun.">
        <title>Genetic determinants of endophytism in the Arabidopsis root mycobiome.</title>
        <authorList>
            <person name="Mesny F."/>
            <person name="Miyauchi S."/>
            <person name="Thiergart T."/>
            <person name="Pickel B."/>
            <person name="Atanasova L."/>
            <person name="Karlsson M."/>
            <person name="Huettel B."/>
            <person name="Barry K.W."/>
            <person name="Haridas S."/>
            <person name="Chen C."/>
            <person name="Bauer D."/>
            <person name="Andreopoulos W."/>
            <person name="Pangilinan J."/>
            <person name="LaButti K."/>
            <person name="Riley R."/>
            <person name="Lipzen A."/>
            <person name="Clum A."/>
            <person name="Drula E."/>
            <person name="Henrissat B."/>
            <person name="Kohler A."/>
            <person name="Grigoriev I.V."/>
            <person name="Martin F.M."/>
            <person name="Hacquard S."/>
        </authorList>
    </citation>
    <scope>NUCLEOTIDE SEQUENCE</scope>
    <source>
        <strain evidence="3">MPI-SDFR-AT-0117</strain>
    </source>
</reference>
<sequence>MAPTRTKKRASASSPAAESQMVPTKMSTTPTRSPIKKRRGITVEQKKAITENLQLEITDRARRLRAQYHARAQSLRSRVEMRVARIPRALLKLTMDELLAKCTDQQKRVAAASRPPPVPAKDYPPRHSPVKAAAHASRASPRPRKRNSDEIVDKENQVGDIDNPKKKHRAGHGPASAITDAAQILSPTSINARYVPRDRAPQSPAKSHVARPASPVKPPPSVARAGMTSAAGTRPAPMRKTTTSSTASSAVGTTANTRTRRVAAPAKPPVPRPATRTARRISDSSDGSTSTVVKKTVAAPVSKRTVMGTIRKGVTGGATKKAAAAPKAAPASTAGSTRVLRKRG</sequence>
<name>A0A9P8VA04_9PEZI</name>
<protein>
    <submittedName>
        <fullName evidence="3">Borealin N terminal-domain-containing protein</fullName>
    </submittedName>
</protein>